<organism evidence="3 4">
    <name type="scientific">Apiospora rasikravindrae</name>
    <dbReference type="NCBI Taxonomy" id="990691"/>
    <lineage>
        <taxon>Eukaryota</taxon>
        <taxon>Fungi</taxon>
        <taxon>Dikarya</taxon>
        <taxon>Ascomycota</taxon>
        <taxon>Pezizomycotina</taxon>
        <taxon>Sordariomycetes</taxon>
        <taxon>Xylariomycetidae</taxon>
        <taxon>Amphisphaeriales</taxon>
        <taxon>Apiosporaceae</taxon>
        <taxon>Apiospora</taxon>
    </lineage>
</organism>
<evidence type="ECO:0000259" key="2">
    <source>
        <dbReference type="Pfam" id="PF24494"/>
    </source>
</evidence>
<comment type="caution">
    <text evidence="3">The sequence shown here is derived from an EMBL/GenBank/DDBJ whole genome shotgun (WGS) entry which is preliminary data.</text>
</comment>
<reference evidence="3 4" key="1">
    <citation type="submission" date="2023-01" db="EMBL/GenBank/DDBJ databases">
        <title>Analysis of 21 Apiospora genomes using comparative genomics revels a genus with tremendous synthesis potential of carbohydrate active enzymes and secondary metabolites.</title>
        <authorList>
            <person name="Sorensen T."/>
        </authorList>
    </citation>
    <scope>NUCLEOTIDE SEQUENCE [LARGE SCALE GENOMIC DNA]</scope>
    <source>
        <strain evidence="3 4">CBS 33761</strain>
    </source>
</reference>
<dbReference type="Pfam" id="PF24494">
    <property type="entry name" value="DUF7587"/>
    <property type="match status" value="1"/>
</dbReference>
<evidence type="ECO:0000256" key="1">
    <source>
        <dbReference type="SAM" id="MobiDB-lite"/>
    </source>
</evidence>
<evidence type="ECO:0000313" key="3">
    <source>
        <dbReference type="EMBL" id="KAK8022611.1"/>
    </source>
</evidence>
<proteinExistence type="predicted"/>
<gene>
    <name evidence="3" type="ORF">PG993_013378</name>
</gene>
<feature type="region of interest" description="Disordered" evidence="1">
    <location>
        <begin position="1"/>
        <end position="44"/>
    </location>
</feature>
<evidence type="ECO:0000313" key="4">
    <source>
        <dbReference type="Proteomes" id="UP001444661"/>
    </source>
</evidence>
<feature type="compositionally biased region" description="Basic and acidic residues" evidence="1">
    <location>
        <begin position="20"/>
        <end position="38"/>
    </location>
</feature>
<accession>A0ABR1RZ17</accession>
<name>A0ABR1RZ17_9PEZI</name>
<dbReference type="InterPro" id="IPR056009">
    <property type="entry name" value="DUF7587"/>
</dbReference>
<sequence>MESDIGILVGPVSNLGIGEDAPKHPSEGPSRTRQESRIRRIPPPSTRVREAIQLFDQSSRDAALRVESIRTRFVGADAPRRSVDIDDGDIRLLREGAQGLADFMSNIQTTIDELNDVTERAIYAQLISRGRETKDSTSEAIEKLLSWFGGEIKAIILETLNNVGHPNSVLWKVAEECYKEAASPSGSLNADAYMTRLGRTSPLTVDHLGDKVLRQVYSRCWGDFWVRAIKRSPGGPTLFYPSAPMEANDTDVPAYLFRTFDAASSGRNDEKVVASTMSNGQPQSHSRIDILSLGREQATTLLHKHLTKSNFGADPDDNLMSWTSSPLVAIQYAVWRRQYNNSDDIKICVIDTTKFPPGLFARDTWLLDTYRDTAHQLGEEFVTFWRLRDGECYYNGEYLSQGTLTHANRSCLVSLRQLEEAGLCELYPELGDPEGAKLRAKRLRILRLDWSWKQPTTENDIRHAEQLGSCLSPSQPLHMALMLLSFRNRNLRHFRPGRLCGHPS</sequence>
<dbReference type="EMBL" id="JAQQWK010000012">
    <property type="protein sequence ID" value="KAK8022611.1"/>
    <property type="molecule type" value="Genomic_DNA"/>
</dbReference>
<keyword evidence="4" id="KW-1185">Reference proteome</keyword>
<feature type="domain" description="DUF7587" evidence="2">
    <location>
        <begin position="252"/>
        <end position="362"/>
    </location>
</feature>
<protein>
    <recommendedName>
        <fullName evidence="2">DUF7587 domain-containing protein</fullName>
    </recommendedName>
</protein>
<dbReference type="Proteomes" id="UP001444661">
    <property type="component" value="Unassembled WGS sequence"/>
</dbReference>